<dbReference type="InterPro" id="IPR002553">
    <property type="entry name" value="Clathrin/coatomer_adapt-like_N"/>
</dbReference>
<keyword evidence="17" id="KW-1185">Reference proteome</keyword>
<protein>
    <recommendedName>
        <fullName evidence="18">Coatomer subunit beta</fullName>
    </recommendedName>
</protein>
<evidence type="ECO:0000256" key="12">
    <source>
        <dbReference type="ARBA" id="ARBA00025536"/>
    </source>
</evidence>
<evidence type="ECO:0000256" key="2">
    <source>
        <dbReference type="ARBA" id="ARBA00004347"/>
    </source>
</evidence>
<dbReference type="GO" id="GO:0005198">
    <property type="term" value="F:structural molecule activity"/>
    <property type="evidence" value="ECO:0007669"/>
    <property type="project" value="InterPro"/>
</dbReference>
<keyword evidence="10" id="KW-0472">Membrane</keyword>
<keyword evidence="8" id="KW-0653">Protein transport</keyword>
<dbReference type="InterPro" id="IPR016024">
    <property type="entry name" value="ARM-type_fold"/>
</dbReference>
<sequence>MEKSCSMLIDYDKGTPALANQIKQALEGSDVDVAVKVEAMKKAIMMLLNGETLPQLFITIVRYVLPSEDHTIQKLLLLYLEIVDKTDSKGKVLLEMILICQTLRNNLQSSNEYVRGVTLRFLCRLNETEIIEPLIPSILLNLEHHHCFVRRNAILAVMSIYKLPQGEQLLVDAPEMIEKALSSERDPSAKRNAFLMLFTCAQERAISYLLTHVDSISQWGELLQMVVLELIRKVCKTNRGDKGKYIQIIISLLDAPSNAVIYECAGTLVSLSSAPTAIRAAANTYCQLLQCQGDYNVKLIVLDRLNELKDSHREIMVDMIMDVLRALASPNLDIRRKTIDIALELITPQNIDEVIQALKKEVVKTQRTELENEEYRQMLVQAIHSCAIKFPEVASTVVHLLMDFLGDSNVASAMDVVVFVREIIESNPELRVAIVSRLLDTFYQIRAARVCSCALWIIGEYCLSLSEVESGLATIKQCLGDLPFFTVNEEGDGADTLKPSQQVNSITVTSRRPAILADGTYATQSAASETFLSPPTLVQRSLTSLGNLRSLILIGDFFLGAVMACTLAKLILRLEEVQPSKPEVNKASSQALLIMVSMLQLGQSSFLPHPIDNDSYDRIVLCIRFLCNTGDEIQKIWLQSCRGSFVKMLADKQFRETEEIKAKAQISHAQADDPIDFYHLKSRKGMCQLELEDEVQDDLKHATGEVTRDGDDANKLNHILQLTGLSDPVYAEAYVTVHRYDIVLDVTVINRTKETLQNFCLELATMGDLKLVERPQNYTLAPESSKQIRANIKVSSTETGVIFGNIVYETSNVMERTVVVLNDIHFDIMDYISPATCADVAFRTMWAEFEWENK</sequence>
<evidence type="ECO:0000259" key="14">
    <source>
        <dbReference type="Pfam" id="PF07718"/>
    </source>
</evidence>
<evidence type="ECO:0000256" key="9">
    <source>
        <dbReference type="ARBA" id="ARBA00023034"/>
    </source>
</evidence>
<dbReference type="InterPro" id="IPR016460">
    <property type="entry name" value="COPB1"/>
</dbReference>
<evidence type="ECO:0008006" key="18">
    <source>
        <dbReference type="Google" id="ProtNLM"/>
    </source>
</evidence>
<comment type="function">
    <text evidence="12">The coatomer is a cytosolic protein complex that binds to dilysine motifs and reversibly associates with Golgi non-clathrin-coated vesicles, which further mediate biosynthetic protein transport from the ER, via the Golgi up to the trans Golgi network. Coatomer complex is required for budding from Golgi membranes, and is essential for the retrograde Golgi-to-ER transport of dilysine-tagged proteins.</text>
</comment>
<dbReference type="FunFam" id="1.25.10.10:FF:000166">
    <property type="entry name" value="Coatomer subunit beta"/>
    <property type="match status" value="1"/>
</dbReference>
<evidence type="ECO:0000256" key="8">
    <source>
        <dbReference type="ARBA" id="ARBA00022927"/>
    </source>
</evidence>
<dbReference type="Pfam" id="PF01602">
    <property type="entry name" value="Adaptin_N"/>
    <property type="match status" value="1"/>
</dbReference>
<reference evidence="16" key="1">
    <citation type="submission" date="2022-03" db="EMBL/GenBank/DDBJ databases">
        <title>A functionally conserved STORR gene fusion in Papaver species that diverged 16.8 million years ago.</title>
        <authorList>
            <person name="Catania T."/>
        </authorList>
    </citation>
    <scope>NUCLEOTIDE SEQUENCE</scope>
    <source>
        <strain evidence="16">S-191538</strain>
    </source>
</reference>
<feature type="domain" description="Clathrin/coatomer adaptor adaptin-like N-terminal" evidence="13">
    <location>
        <begin position="21"/>
        <end position="467"/>
    </location>
</feature>
<dbReference type="Pfam" id="PF14806">
    <property type="entry name" value="Coatomer_b_Cpla"/>
    <property type="match status" value="1"/>
</dbReference>
<dbReference type="AlphaFoldDB" id="A0AA41VCR7"/>
<evidence type="ECO:0000256" key="4">
    <source>
        <dbReference type="ARBA" id="ARBA00022448"/>
    </source>
</evidence>
<dbReference type="GO" id="GO:0006886">
    <property type="term" value="P:intracellular protein transport"/>
    <property type="evidence" value="ECO:0007669"/>
    <property type="project" value="InterPro"/>
</dbReference>
<proteinExistence type="predicted"/>
<evidence type="ECO:0000256" key="1">
    <source>
        <dbReference type="ARBA" id="ARBA00004255"/>
    </source>
</evidence>
<comment type="subcellular location">
    <subcellularLocation>
        <location evidence="2">Cytoplasmic vesicle</location>
        <location evidence="2">COPI-coated vesicle membrane</location>
        <topology evidence="2">Peripheral membrane protein</topology>
        <orientation evidence="2">Cytoplasmic side</orientation>
    </subcellularLocation>
    <subcellularLocation>
        <location evidence="1">Golgi apparatus membrane</location>
        <topology evidence="1">Peripheral membrane protein</topology>
        <orientation evidence="1">Cytoplasmic side</orientation>
    </subcellularLocation>
</comment>
<dbReference type="GO" id="GO:0006888">
    <property type="term" value="P:endoplasmic reticulum to Golgi vesicle-mediated transport"/>
    <property type="evidence" value="ECO:0007669"/>
    <property type="project" value="TreeGrafter"/>
</dbReference>
<evidence type="ECO:0000259" key="15">
    <source>
        <dbReference type="Pfam" id="PF14806"/>
    </source>
</evidence>
<dbReference type="GO" id="GO:0000139">
    <property type="term" value="C:Golgi membrane"/>
    <property type="evidence" value="ECO:0007669"/>
    <property type="project" value="UniProtKB-SubCell"/>
</dbReference>
<evidence type="ECO:0000313" key="17">
    <source>
        <dbReference type="Proteomes" id="UP001177140"/>
    </source>
</evidence>
<gene>
    <name evidence="16" type="ORF">MKW94_019617</name>
</gene>
<evidence type="ECO:0000256" key="3">
    <source>
        <dbReference type="ARBA" id="ARBA00011775"/>
    </source>
</evidence>
<organism evidence="16 17">
    <name type="scientific">Papaver nudicaule</name>
    <name type="common">Iceland poppy</name>
    <dbReference type="NCBI Taxonomy" id="74823"/>
    <lineage>
        <taxon>Eukaryota</taxon>
        <taxon>Viridiplantae</taxon>
        <taxon>Streptophyta</taxon>
        <taxon>Embryophyta</taxon>
        <taxon>Tracheophyta</taxon>
        <taxon>Spermatophyta</taxon>
        <taxon>Magnoliopsida</taxon>
        <taxon>Ranunculales</taxon>
        <taxon>Papaveraceae</taxon>
        <taxon>Papaveroideae</taxon>
        <taxon>Papaver</taxon>
    </lineage>
</organism>
<feature type="domain" description="Coatomer beta subunit appendage platform" evidence="15">
    <location>
        <begin position="815"/>
        <end position="854"/>
    </location>
</feature>
<feature type="non-terminal residue" evidence="16">
    <location>
        <position position="854"/>
    </location>
</feature>
<evidence type="ECO:0000256" key="5">
    <source>
        <dbReference type="ARBA" id="ARBA00022490"/>
    </source>
</evidence>
<dbReference type="EMBL" id="JAJJMA010194739">
    <property type="protein sequence ID" value="MCL7038846.1"/>
    <property type="molecule type" value="Genomic_DNA"/>
</dbReference>
<dbReference type="Pfam" id="PF07718">
    <property type="entry name" value="Coatamer_beta_C"/>
    <property type="match status" value="1"/>
</dbReference>
<dbReference type="Gene3D" id="1.25.10.10">
    <property type="entry name" value="Leucine-rich Repeat Variant"/>
    <property type="match status" value="1"/>
</dbReference>
<dbReference type="InterPro" id="IPR011989">
    <property type="entry name" value="ARM-like"/>
</dbReference>
<comment type="subunit">
    <text evidence="3">Oligomeric complex that consists of at least the alpha, beta, beta', gamma, delta, epsilon and zeta subunits.</text>
</comment>
<accession>A0AA41VCR7</accession>
<dbReference type="InterPro" id="IPR029446">
    <property type="entry name" value="COPB1_appendage_platform_dom"/>
</dbReference>
<dbReference type="PANTHER" id="PTHR10635:SF0">
    <property type="entry name" value="COATOMER SUBUNIT BETA"/>
    <property type="match status" value="1"/>
</dbReference>
<keyword evidence="6" id="KW-0677">Repeat</keyword>
<comment type="caution">
    <text evidence="16">The sequence shown here is derived from an EMBL/GenBank/DDBJ whole genome shotgun (WGS) entry which is preliminary data.</text>
</comment>
<feature type="domain" description="Coatomer beta subunit C-terminal" evidence="14">
    <location>
        <begin position="671"/>
        <end position="809"/>
    </location>
</feature>
<keyword evidence="5" id="KW-0963">Cytoplasm</keyword>
<dbReference type="Proteomes" id="UP001177140">
    <property type="component" value="Unassembled WGS sequence"/>
</dbReference>
<dbReference type="PIRSF" id="PIRSF005727">
    <property type="entry name" value="Coatomer_beta_subunit"/>
    <property type="match status" value="1"/>
</dbReference>
<evidence type="ECO:0000256" key="10">
    <source>
        <dbReference type="ARBA" id="ARBA00023136"/>
    </source>
</evidence>
<evidence type="ECO:0000256" key="11">
    <source>
        <dbReference type="ARBA" id="ARBA00023329"/>
    </source>
</evidence>
<evidence type="ECO:0000313" key="16">
    <source>
        <dbReference type="EMBL" id="MCL7038846.1"/>
    </source>
</evidence>
<keyword evidence="4" id="KW-0813">Transport</keyword>
<keyword evidence="7" id="KW-0931">ER-Golgi transport</keyword>
<dbReference type="GO" id="GO:0030126">
    <property type="term" value="C:COPI vesicle coat"/>
    <property type="evidence" value="ECO:0007669"/>
    <property type="project" value="InterPro"/>
</dbReference>
<dbReference type="SUPFAM" id="SSF48371">
    <property type="entry name" value="ARM repeat"/>
    <property type="match status" value="1"/>
</dbReference>
<dbReference type="GO" id="GO:0006891">
    <property type="term" value="P:intra-Golgi vesicle-mediated transport"/>
    <property type="evidence" value="ECO:0007669"/>
    <property type="project" value="TreeGrafter"/>
</dbReference>
<name>A0AA41VCR7_PAPNU</name>
<dbReference type="InterPro" id="IPR011710">
    <property type="entry name" value="Coatomer_bsu_C"/>
</dbReference>
<evidence type="ECO:0000256" key="7">
    <source>
        <dbReference type="ARBA" id="ARBA00022892"/>
    </source>
</evidence>
<evidence type="ECO:0000259" key="13">
    <source>
        <dbReference type="Pfam" id="PF01602"/>
    </source>
</evidence>
<keyword evidence="9" id="KW-0333">Golgi apparatus</keyword>
<evidence type="ECO:0000256" key="6">
    <source>
        <dbReference type="ARBA" id="ARBA00022737"/>
    </source>
</evidence>
<keyword evidence="11" id="KW-0968">Cytoplasmic vesicle</keyword>
<dbReference type="PANTHER" id="PTHR10635">
    <property type="entry name" value="COATOMER SUBUNIT BETA"/>
    <property type="match status" value="1"/>
</dbReference>